<dbReference type="InterPro" id="IPR035895">
    <property type="entry name" value="HPr-like_sf"/>
</dbReference>
<dbReference type="PRINTS" id="PR00107">
    <property type="entry name" value="PHOSPHOCPHPR"/>
</dbReference>
<evidence type="ECO:0000259" key="4">
    <source>
        <dbReference type="PROSITE" id="PS51350"/>
    </source>
</evidence>
<protein>
    <submittedName>
        <fullName evidence="5">HPr family phosphocarrier protein</fullName>
    </submittedName>
</protein>
<evidence type="ECO:0000313" key="6">
    <source>
        <dbReference type="Proteomes" id="UP001594351"/>
    </source>
</evidence>
<dbReference type="NCBIfam" id="TIGR01003">
    <property type="entry name" value="PTS_HPr_family"/>
    <property type="match status" value="1"/>
</dbReference>
<dbReference type="PROSITE" id="PS51350">
    <property type="entry name" value="PTS_HPR_DOM"/>
    <property type="match status" value="1"/>
</dbReference>
<dbReference type="Pfam" id="PF00381">
    <property type="entry name" value="PTS-HPr"/>
    <property type="match status" value="1"/>
</dbReference>
<dbReference type="PANTHER" id="PTHR33705:SF2">
    <property type="entry name" value="PHOSPHOCARRIER PROTEIN NPR"/>
    <property type="match status" value="1"/>
</dbReference>
<dbReference type="PANTHER" id="PTHR33705">
    <property type="entry name" value="PHOSPHOCARRIER PROTEIN HPR"/>
    <property type="match status" value="1"/>
</dbReference>
<dbReference type="SUPFAM" id="SSF55594">
    <property type="entry name" value="HPr-like"/>
    <property type="match status" value="1"/>
</dbReference>
<comment type="subcellular location">
    <subcellularLocation>
        <location evidence="1">Cytoplasm</location>
    </subcellularLocation>
</comment>
<name>A0ABV6Z2X8_UNCC1</name>
<evidence type="ECO:0000313" key="5">
    <source>
        <dbReference type="EMBL" id="MFC1852785.1"/>
    </source>
</evidence>
<reference evidence="5 6" key="1">
    <citation type="submission" date="2024-09" db="EMBL/GenBank/DDBJ databases">
        <title>Laminarin stimulates single cell rates of sulfate reduction while oxygen inhibits transcriptomic activity in coastal marine sediment.</title>
        <authorList>
            <person name="Lindsay M."/>
            <person name="Orcutt B."/>
            <person name="Emerson D."/>
            <person name="Stepanauskas R."/>
            <person name="D'Angelo T."/>
        </authorList>
    </citation>
    <scope>NUCLEOTIDE SEQUENCE [LARGE SCALE GENOMIC DNA]</scope>
    <source>
        <strain evidence="5">SAG AM-311-K15</strain>
    </source>
</reference>
<dbReference type="CDD" id="cd00367">
    <property type="entry name" value="PTS-HPr_like"/>
    <property type="match status" value="1"/>
</dbReference>
<dbReference type="InterPro" id="IPR000032">
    <property type="entry name" value="HPr-like"/>
</dbReference>
<dbReference type="InterPro" id="IPR050399">
    <property type="entry name" value="HPr"/>
</dbReference>
<keyword evidence="3" id="KW-0598">Phosphotransferase system</keyword>
<accession>A0ABV6Z2X8</accession>
<evidence type="ECO:0000256" key="1">
    <source>
        <dbReference type="ARBA" id="ARBA00004496"/>
    </source>
</evidence>
<dbReference type="Proteomes" id="UP001594351">
    <property type="component" value="Unassembled WGS sequence"/>
</dbReference>
<comment type="caution">
    <text evidence="5">The sequence shown here is derived from an EMBL/GenBank/DDBJ whole genome shotgun (WGS) entry which is preliminary data.</text>
</comment>
<organism evidence="5 6">
    <name type="scientific">candidate division CSSED10-310 bacterium</name>
    <dbReference type="NCBI Taxonomy" id="2855610"/>
    <lineage>
        <taxon>Bacteria</taxon>
        <taxon>Bacteria division CSSED10-310</taxon>
    </lineage>
</organism>
<keyword evidence="6" id="KW-1185">Reference proteome</keyword>
<evidence type="ECO:0000256" key="2">
    <source>
        <dbReference type="ARBA" id="ARBA00022490"/>
    </source>
</evidence>
<evidence type="ECO:0000256" key="3">
    <source>
        <dbReference type="ARBA" id="ARBA00022683"/>
    </source>
</evidence>
<proteinExistence type="predicted"/>
<sequence>MKTMVVKVLHKSGLHARLAAELVQVTTQFAAQIEIENDNETVDGKSIMGILTLAAGYQTELQIRASGVDEVAAIQAITDVFLLKFASEE</sequence>
<keyword evidence="2" id="KW-0963">Cytoplasm</keyword>
<gene>
    <name evidence="5" type="ORF">ACFL27_21520</name>
</gene>
<feature type="domain" description="HPr" evidence="4">
    <location>
        <begin position="1"/>
        <end position="89"/>
    </location>
</feature>
<dbReference type="EMBL" id="JBHPBY010000366">
    <property type="protein sequence ID" value="MFC1852785.1"/>
    <property type="molecule type" value="Genomic_DNA"/>
</dbReference>
<dbReference type="Gene3D" id="3.30.1340.10">
    <property type="entry name" value="HPr-like"/>
    <property type="match status" value="1"/>
</dbReference>